<dbReference type="InterPro" id="IPR001926">
    <property type="entry name" value="TrpB-like_PALP"/>
</dbReference>
<feature type="domain" description="Tryptophan synthase beta chain-like PALP" evidence="3">
    <location>
        <begin position="42"/>
        <end position="344"/>
    </location>
</feature>
<proteinExistence type="predicted"/>
<organism evidence="4 5">
    <name type="scientific">Thetidibacter halocola</name>
    <dbReference type="NCBI Taxonomy" id="2827239"/>
    <lineage>
        <taxon>Bacteria</taxon>
        <taxon>Pseudomonadati</taxon>
        <taxon>Pseudomonadota</taxon>
        <taxon>Alphaproteobacteria</taxon>
        <taxon>Rhodobacterales</taxon>
        <taxon>Roseobacteraceae</taxon>
        <taxon>Thetidibacter</taxon>
    </lineage>
</organism>
<dbReference type="PANTHER" id="PTHR42937:SF1">
    <property type="entry name" value="DIAMINOPROPIONATE AMMONIA-LYASE"/>
    <property type="match status" value="1"/>
</dbReference>
<dbReference type="SUPFAM" id="SSF53686">
    <property type="entry name" value="Tryptophan synthase beta subunit-like PLP-dependent enzymes"/>
    <property type="match status" value="1"/>
</dbReference>
<evidence type="ECO:0000313" key="4">
    <source>
        <dbReference type="EMBL" id="MBS0125445.1"/>
    </source>
</evidence>
<evidence type="ECO:0000259" key="3">
    <source>
        <dbReference type="Pfam" id="PF00291"/>
    </source>
</evidence>
<dbReference type="RefSeq" id="WP_212537414.1">
    <property type="nucleotide sequence ID" value="NZ_JAGTUU010000006.1"/>
</dbReference>
<evidence type="ECO:0000256" key="2">
    <source>
        <dbReference type="ARBA" id="ARBA00022898"/>
    </source>
</evidence>
<reference evidence="4" key="1">
    <citation type="submission" date="2021-04" db="EMBL/GenBank/DDBJ databases">
        <authorList>
            <person name="Yoon J."/>
        </authorList>
    </citation>
    <scope>NUCLEOTIDE SEQUENCE</scope>
    <source>
        <strain evidence="4">KMU-90</strain>
    </source>
</reference>
<protein>
    <submittedName>
        <fullName evidence="4">Pyridoxal-phosphate dependent enzyme</fullName>
    </submittedName>
</protein>
<comment type="caution">
    <text evidence="4">The sequence shown here is derived from an EMBL/GenBank/DDBJ whole genome shotgun (WGS) entry which is preliminary data.</text>
</comment>
<dbReference type="EMBL" id="JAGTUU010000006">
    <property type="protein sequence ID" value="MBS0125445.1"/>
    <property type="molecule type" value="Genomic_DNA"/>
</dbReference>
<comment type="cofactor">
    <cofactor evidence="1">
        <name>pyridoxal 5'-phosphate</name>
        <dbReference type="ChEBI" id="CHEBI:597326"/>
    </cofactor>
</comment>
<evidence type="ECO:0000256" key="1">
    <source>
        <dbReference type="ARBA" id="ARBA00001933"/>
    </source>
</evidence>
<sequence>MDHLENPFRRQGLDHPALSGVPFPAADSTATRALLARCPRAAETPLVSAETLADIAGIRSLWVKDERTRMGLGSFKALGAANVIAHDGAKGEARGRTYIAASAGNHGLSVAAGAAAFGARACIYLSHTVPETFAQRLQAEGAEVVRAGAVYEDSMTAAAEAATRGEGVLLSDSSWQGYTDAPHLLMEGYTVLMDEALDRMPEPPTHVLLQAGVGGLAAAAAAVARGRLGDGPTIAVVEPTAAPALFASIQAGAPVTTQGPVSIMGRLDCKEPSLIALKGLARDADLFLTITEDEARQGTDTATRHRLASTPSGAAGIAALLAMDRQTRTTFGLDGKSRVLTVLSEEAGA</sequence>
<dbReference type="PANTHER" id="PTHR42937">
    <property type="match status" value="1"/>
</dbReference>
<dbReference type="AlphaFoldDB" id="A0A8J8B9D5"/>
<name>A0A8J8B9D5_9RHOB</name>
<keyword evidence="5" id="KW-1185">Reference proteome</keyword>
<dbReference type="Gene3D" id="3.40.50.1100">
    <property type="match status" value="2"/>
</dbReference>
<dbReference type="Proteomes" id="UP000681356">
    <property type="component" value="Unassembled WGS sequence"/>
</dbReference>
<dbReference type="InterPro" id="IPR036052">
    <property type="entry name" value="TrpB-like_PALP_sf"/>
</dbReference>
<evidence type="ECO:0000313" key="5">
    <source>
        <dbReference type="Proteomes" id="UP000681356"/>
    </source>
</evidence>
<dbReference type="Pfam" id="PF00291">
    <property type="entry name" value="PALP"/>
    <property type="match status" value="1"/>
</dbReference>
<keyword evidence="2" id="KW-0663">Pyridoxal phosphate</keyword>
<accession>A0A8J8B9D5</accession>
<gene>
    <name evidence="4" type="ORF">KB874_15255</name>
</gene>